<dbReference type="CDD" id="cd05272">
    <property type="entry name" value="TDH_SDR_e"/>
    <property type="match status" value="1"/>
</dbReference>
<dbReference type="Gene3D" id="3.40.50.720">
    <property type="entry name" value="NAD(P)-binding Rossmann-like Domain"/>
    <property type="match status" value="1"/>
</dbReference>
<evidence type="ECO:0000256" key="1">
    <source>
        <dbReference type="ARBA" id="ARBA00007637"/>
    </source>
</evidence>
<keyword evidence="4" id="KW-1185">Reference proteome</keyword>
<comment type="similarity">
    <text evidence="1">Belongs to the NAD(P)-dependent epimerase/dehydratase family.</text>
</comment>
<name>A0ABS5CRN1_9FLAO</name>
<sequence length="312" mass="35288">MSTKILIIGACGQIGTELTHKLREIYGTENVIASDIRKLNTDVVNSGPFEVVNALDFNQIEHLVELHQIDEIYLMAALLSATAEKNPAFAWDLNMNSLFHVLNLAKAGKIKKIFWPSSIAVFGPTTPKENTPQYTVMEPSTVYGISKQAGERWCEYYHNIFGVDVRSIRYPGLISWSSPPGGGTTDYAVDIFHKALSDKTYECFLSSETKMPMMYMDDAIAATIQIMQAPVEEIKIRSSYNLAAMSFTPTEIAAKIKKHIPEFTITYEPDFRQKIADSWPASIDDAESRKDWNWKHKFDLETMTTDMLEHLK</sequence>
<dbReference type="PANTHER" id="PTHR42687:SF1">
    <property type="entry name" value="L-THREONINE 3-DEHYDROGENASE, MITOCHONDRIAL"/>
    <property type="match status" value="1"/>
</dbReference>
<dbReference type="PANTHER" id="PTHR42687">
    <property type="entry name" value="L-THREONINE 3-DEHYDROGENASE"/>
    <property type="match status" value="1"/>
</dbReference>
<dbReference type="EMBL" id="JAGFBU010000001">
    <property type="protein sequence ID" value="MBP4141278.1"/>
    <property type="molecule type" value="Genomic_DNA"/>
</dbReference>
<accession>A0ABS5CRN1</accession>
<dbReference type="InterPro" id="IPR036291">
    <property type="entry name" value="NAD(P)-bd_dom_sf"/>
</dbReference>
<dbReference type="RefSeq" id="WP_210645343.1">
    <property type="nucleotide sequence ID" value="NZ_JAGFBU010000001.1"/>
</dbReference>
<evidence type="ECO:0000313" key="4">
    <source>
        <dbReference type="Proteomes" id="UP000674217"/>
    </source>
</evidence>
<dbReference type="SUPFAM" id="SSF51735">
    <property type="entry name" value="NAD(P)-binding Rossmann-fold domains"/>
    <property type="match status" value="1"/>
</dbReference>
<dbReference type="InterPro" id="IPR001509">
    <property type="entry name" value="Epimerase_deHydtase"/>
</dbReference>
<dbReference type="InterPro" id="IPR051225">
    <property type="entry name" value="NAD(P)_epim/dehydratase"/>
</dbReference>
<proteinExistence type="inferred from homology"/>
<organism evidence="3 4">
    <name type="scientific">Flavobacterium flabelliforme</name>
    <dbReference type="NCBI Taxonomy" id="2816119"/>
    <lineage>
        <taxon>Bacteria</taxon>
        <taxon>Pseudomonadati</taxon>
        <taxon>Bacteroidota</taxon>
        <taxon>Flavobacteriia</taxon>
        <taxon>Flavobacteriales</taxon>
        <taxon>Flavobacteriaceae</taxon>
        <taxon>Flavobacterium</taxon>
    </lineage>
</organism>
<feature type="domain" description="NAD-dependent epimerase/dehydratase" evidence="2">
    <location>
        <begin position="5"/>
        <end position="235"/>
    </location>
</feature>
<dbReference type="Pfam" id="PF01370">
    <property type="entry name" value="Epimerase"/>
    <property type="match status" value="1"/>
</dbReference>
<comment type="caution">
    <text evidence="3">The sequence shown here is derived from an EMBL/GenBank/DDBJ whole genome shotgun (WGS) entry which is preliminary data.</text>
</comment>
<gene>
    <name evidence="3" type="ORF">J3S90_05625</name>
</gene>
<protein>
    <submittedName>
        <fullName evidence="3">L-threonine 3-dehydrogenase</fullName>
    </submittedName>
</protein>
<evidence type="ECO:0000313" key="3">
    <source>
        <dbReference type="EMBL" id="MBP4141278.1"/>
    </source>
</evidence>
<evidence type="ECO:0000259" key="2">
    <source>
        <dbReference type="Pfam" id="PF01370"/>
    </source>
</evidence>
<reference evidence="3 4" key="1">
    <citation type="submission" date="2021-03" db="EMBL/GenBank/DDBJ databases">
        <title>Flavobacterium Flabelliformis Sp. Nov. And Flavobacterium Geliluteum Sp. Nov., Two Novel Multidrug Resistant Psychrophilic Species Isolated From Antarctica.</title>
        <authorList>
            <person name="Kralova S."/>
            <person name="Busse H.J."/>
            <person name="Bezdicek M."/>
            <person name="Nykrynova M."/>
            <person name="Kroupova E."/>
            <person name="Krsek D."/>
            <person name="Sedlacek I."/>
        </authorList>
    </citation>
    <scope>NUCLEOTIDE SEQUENCE [LARGE SCALE GENOMIC DNA]</scope>
    <source>
        <strain evidence="3 4">P4023</strain>
    </source>
</reference>
<dbReference type="Proteomes" id="UP000674217">
    <property type="component" value="Unassembled WGS sequence"/>
</dbReference>